<gene>
    <name evidence="1" type="ORF">ACFPA8_07065</name>
</gene>
<evidence type="ECO:0000313" key="2">
    <source>
        <dbReference type="Proteomes" id="UP001595997"/>
    </source>
</evidence>
<reference evidence="2" key="1">
    <citation type="journal article" date="2019" name="Int. J. Syst. Evol. Microbiol.">
        <title>The Global Catalogue of Microorganisms (GCM) 10K type strain sequencing project: providing services to taxonomists for standard genome sequencing and annotation.</title>
        <authorList>
            <consortium name="The Broad Institute Genomics Platform"/>
            <consortium name="The Broad Institute Genome Sequencing Center for Infectious Disease"/>
            <person name="Wu L."/>
            <person name="Ma J."/>
        </authorList>
    </citation>
    <scope>NUCLEOTIDE SEQUENCE [LARGE SCALE GENOMIC DNA]</scope>
    <source>
        <strain evidence="2">CGMCC 4.7357</strain>
    </source>
</reference>
<comment type="caution">
    <text evidence="1">The sequence shown here is derived from an EMBL/GenBank/DDBJ whole genome shotgun (WGS) entry which is preliminary data.</text>
</comment>
<dbReference type="Proteomes" id="UP001595997">
    <property type="component" value="Unassembled WGS sequence"/>
</dbReference>
<organism evidence="1 2">
    <name type="scientific">Streptomyces ovatisporus</name>
    <dbReference type="NCBI Taxonomy" id="1128682"/>
    <lineage>
        <taxon>Bacteria</taxon>
        <taxon>Bacillati</taxon>
        <taxon>Actinomycetota</taxon>
        <taxon>Actinomycetes</taxon>
        <taxon>Kitasatosporales</taxon>
        <taxon>Streptomycetaceae</taxon>
        <taxon>Streptomyces</taxon>
    </lineage>
</organism>
<accession>A0ABV9A2U7</accession>
<evidence type="ECO:0000313" key="1">
    <source>
        <dbReference type="EMBL" id="MFC4493894.1"/>
    </source>
</evidence>
<sequence length="238" mass="25149">MESRPLTTTETSSPKPAFWYGIPHGYHSVDLTPSIAQLGSLIEQVRELPRVMRGQAEGVLRFYSSFAISMKRQHVQVCLVGMHPDGNGGFPLSVLTVSTIPAQGTNAEMVVANMAGIGAAERPEDGIVPLRLPCGTGFLAERQLRTTAPGGSPEGDGRPLTGVVWQGTVAVAEPDRSSVILLQLVTPATDQADDYRDILVGVAHTVTFTDPYAEGSGRVCDGGGPEGHAAEAIRNDFG</sequence>
<protein>
    <submittedName>
        <fullName evidence="1">Uncharacterized protein</fullName>
    </submittedName>
</protein>
<dbReference type="RefSeq" id="WP_386443900.1">
    <property type="nucleotide sequence ID" value="NZ_JBHSFH010000004.1"/>
</dbReference>
<keyword evidence="2" id="KW-1185">Reference proteome</keyword>
<proteinExistence type="predicted"/>
<dbReference type="EMBL" id="JBHSFH010000004">
    <property type="protein sequence ID" value="MFC4493894.1"/>
    <property type="molecule type" value="Genomic_DNA"/>
</dbReference>
<name>A0ABV9A2U7_9ACTN</name>